<name>A0A0F9ZTM9_9BACT</name>
<dbReference type="Pfam" id="PF03816">
    <property type="entry name" value="LytR_cpsA_psr"/>
    <property type="match status" value="1"/>
</dbReference>
<evidence type="ECO:0000313" key="5">
    <source>
        <dbReference type="Proteomes" id="UP000033995"/>
    </source>
</evidence>
<comment type="caution">
    <text evidence="4">The sequence shown here is derived from an EMBL/GenBank/DDBJ whole genome shotgun (WGS) entry which is preliminary data.</text>
</comment>
<comment type="similarity">
    <text evidence="1">Belongs to the LytR/CpsA/Psr (LCP) family.</text>
</comment>
<gene>
    <name evidence="4" type="ORF">UR38_C0003G0038</name>
</gene>
<proteinExistence type="inferred from homology"/>
<feature type="transmembrane region" description="Helical" evidence="2">
    <location>
        <begin position="7"/>
        <end position="29"/>
    </location>
</feature>
<evidence type="ECO:0000313" key="4">
    <source>
        <dbReference type="EMBL" id="KKP47633.1"/>
    </source>
</evidence>
<keyword evidence="2" id="KW-0812">Transmembrane</keyword>
<evidence type="ECO:0000256" key="1">
    <source>
        <dbReference type="ARBA" id="ARBA00006068"/>
    </source>
</evidence>
<feature type="domain" description="Cell envelope-related transcriptional attenuator" evidence="3">
    <location>
        <begin position="54"/>
        <end position="216"/>
    </location>
</feature>
<keyword evidence="2" id="KW-1133">Transmembrane helix</keyword>
<organism evidence="4 5">
    <name type="scientific">Candidatus Woesebacteria bacterium GW2011_GWA2_33_28</name>
    <dbReference type="NCBI Taxonomy" id="1618561"/>
    <lineage>
        <taxon>Bacteria</taxon>
        <taxon>Candidatus Woeseibacteriota</taxon>
    </lineage>
</organism>
<dbReference type="InterPro" id="IPR004474">
    <property type="entry name" value="LytR_CpsA_psr"/>
</dbReference>
<dbReference type="NCBIfam" id="TIGR00350">
    <property type="entry name" value="lytR_cpsA_psr"/>
    <property type="match status" value="1"/>
</dbReference>
<accession>A0A0F9ZTM9</accession>
<protein>
    <submittedName>
        <fullName evidence="4">Cell envelope-related transcriptional attenuator</fullName>
    </submittedName>
</protein>
<evidence type="ECO:0000256" key="2">
    <source>
        <dbReference type="SAM" id="Phobius"/>
    </source>
</evidence>
<reference evidence="4 5" key="1">
    <citation type="journal article" date="2015" name="Nature">
        <title>rRNA introns, odd ribosomes, and small enigmatic genomes across a large radiation of phyla.</title>
        <authorList>
            <person name="Brown C.T."/>
            <person name="Hug L.A."/>
            <person name="Thomas B.C."/>
            <person name="Sharon I."/>
            <person name="Castelle C.J."/>
            <person name="Singh A."/>
            <person name="Wilkins M.J."/>
            <person name="Williams K.H."/>
            <person name="Banfield J.F."/>
        </authorList>
    </citation>
    <scope>NUCLEOTIDE SEQUENCE [LARGE SCALE GENOMIC DNA]</scope>
</reference>
<dbReference type="EMBL" id="LBOZ01000003">
    <property type="protein sequence ID" value="KKP47633.1"/>
    <property type="molecule type" value="Genomic_DNA"/>
</dbReference>
<dbReference type="Proteomes" id="UP000033995">
    <property type="component" value="Unassembled WGS sequence"/>
</dbReference>
<evidence type="ECO:0000259" key="3">
    <source>
        <dbReference type="Pfam" id="PF03816"/>
    </source>
</evidence>
<keyword evidence="2" id="KW-0472">Membrane</keyword>
<dbReference type="PANTHER" id="PTHR33392:SF6">
    <property type="entry name" value="POLYISOPRENYL-TEICHOIC ACID--PEPTIDOGLYCAN TEICHOIC ACID TRANSFERASE TAGU"/>
    <property type="match status" value="1"/>
</dbReference>
<sequence>MRIIKFVSLFLGSLIIVLVLLCSSFYFLAPKLQQNVAILVLGKGGEGHTAPDLTDTMMLVNLNPDSNKVSILSLPRDIWIPAIRAKLNTAYHYGSFGLASSSVSSVTGITPNYYVVVDFSLFKDLIDTVGGINVEVANPFTDEKYPIVGKEDDLCNGDKLYKCRYETLHFVQGKQLMNGETALQFVRSRNAVGDEGTDIARERRQQKVIEALKTKLLSTQVLSNSKVLMNLYDIIMSHLETNIDKVMTLKLLRFIFESKDNIKFLSIPEEYIKFSQNNKRYDFQYVFIPVSGNWNEFQNWLKKGI</sequence>
<dbReference type="PANTHER" id="PTHR33392">
    <property type="entry name" value="POLYISOPRENYL-TEICHOIC ACID--PEPTIDOGLYCAN TEICHOIC ACID TRANSFERASE TAGU"/>
    <property type="match status" value="1"/>
</dbReference>
<dbReference type="Gene3D" id="3.40.630.190">
    <property type="entry name" value="LCP protein"/>
    <property type="match status" value="1"/>
</dbReference>
<dbReference type="AlphaFoldDB" id="A0A0F9ZTM9"/>
<dbReference type="InterPro" id="IPR050922">
    <property type="entry name" value="LytR/CpsA/Psr_CW_biosynth"/>
</dbReference>